<comment type="similarity">
    <text evidence="1">Belongs to the NifZ family.</text>
</comment>
<reference evidence="3 4" key="6">
    <citation type="journal article" date="2011" name="Appl. Environ. Microbiol.">
        <title>Involvement of the azorhizobial chromosome partition gene (parA) in the onset of bacteroid differentiation during Sesbania rostrata stem nodule development.</title>
        <authorList>
            <person name="Liu CT."/>
            <person name="Lee KB."/>
            <person name="Wang YS."/>
            <person name="Peng MH."/>
            <person name="Lee KT."/>
            <person name="Suzuki S."/>
            <person name="Suzuki T."/>
            <person name="Oyaizu H."/>
        </authorList>
    </citation>
    <scope>NUCLEOTIDE SEQUENCE [LARGE SCALE GENOMIC DNA]</scope>
    <source>
        <strain evidence="4">ATCC 43989 / DSM 5975 / JCM 20966 / LMG 6465 / NBRC 14845 / NCIMB 13405 / ORS 571</strain>
    </source>
</reference>
<evidence type="ECO:0000313" key="3">
    <source>
        <dbReference type="EMBL" id="BAF89418.1"/>
    </source>
</evidence>
<keyword evidence="2" id="KW-0535">Nitrogen fixation</keyword>
<reference evidence="3 4" key="3">
    <citation type="journal article" date="2008" name="BMC Genomics">
        <title>The genome of the versatile nitrogen fixer Azorhizobium caulinodans ORS571.</title>
        <authorList>
            <person name="Lee KB."/>
            <person name="Backer P.D."/>
            <person name="Aono T."/>
            <person name="Liu CT."/>
            <person name="Suzuki S."/>
            <person name="Suzuki T."/>
            <person name="Kaneko T."/>
            <person name="Yamada M."/>
            <person name="Tabata S."/>
            <person name="Kupfer D.M."/>
            <person name="Najar F.Z."/>
            <person name="Wiley G.B."/>
            <person name="Roe B."/>
            <person name="Binnewies T.T."/>
            <person name="Ussery D.W."/>
            <person name="D'Haeze W."/>
            <person name="Herder J.D."/>
            <person name="Gevers D."/>
            <person name="Vereecke D."/>
            <person name="Holsters M."/>
            <person name="Oyaizu H."/>
        </authorList>
    </citation>
    <scope>NUCLEOTIDE SEQUENCE [LARGE SCALE GENOMIC DNA]</scope>
    <source>
        <strain evidence="4">ATCC 43989 / DSM 5975 / JCM 20966 / LMG 6465 / NBRC 14845 / NCIMB 13405 / ORS 571</strain>
    </source>
</reference>
<gene>
    <name evidence="3" type="primary">nifZ</name>
    <name evidence="3" type="ordered locus">AZC_3420</name>
</gene>
<evidence type="ECO:0000256" key="1">
    <source>
        <dbReference type="ARBA" id="ARBA00008027"/>
    </source>
</evidence>
<name>A8IIL2_AZOC5</name>
<dbReference type="AlphaFoldDB" id="A8IIL2"/>
<dbReference type="GO" id="GO:0009399">
    <property type="term" value="P:nitrogen fixation"/>
    <property type="evidence" value="ECO:0007669"/>
    <property type="project" value="InterPro"/>
</dbReference>
<dbReference type="Pfam" id="PF04319">
    <property type="entry name" value="NifZ"/>
    <property type="match status" value="1"/>
</dbReference>
<proteinExistence type="inferred from homology"/>
<dbReference type="InterPro" id="IPR007415">
    <property type="entry name" value="Nitrogenase_MoFe_mat_NifZ"/>
</dbReference>
<dbReference type="KEGG" id="azc:AZC_3420"/>
<reference evidence="3 4" key="1">
    <citation type="journal article" date="2007" name="Appl. Environ. Microbiol.">
        <title>Rhizobial factors required for stem nodule maturation and maintenance in Sesbania rostrata-Azorhizobium caulinodans ORS571 symbiosis.</title>
        <authorList>
            <person name="Suzuki S."/>
            <person name="Aono T."/>
            <person name="Lee KB."/>
            <person name="Suzuki T."/>
            <person name="Liu CT."/>
            <person name="Miwa H."/>
            <person name="Wakao S."/>
            <person name="Iki T."/>
            <person name="Oyaizu H."/>
        </authorList>
    </citation>
    <scope>NUCLEOTIDE SEQUENCE [LARGE SCALE GENOMIC DNA]</scope>
    <source>
        <strain evidence="4">ATCC 43989 / DSM 5975 / JCM 20966 / LMG 6465 / NBRC 14845 / NCIMB 13405 / ORS 571</strain>
    </source>
</reference>
<organism evidence="3 4">
    <name type="scientific">Azorhizobium caulinodans (strain ATCC 43989 / DSM 5975 / JCM 20966 / LMG 6465 / NBRC 14845 / NCIMB 13405 / ORS 571)</name>
    <dbReference type="NCBI Taxonomy" id="438753"/>
    <lineage>
        <taxon>Bacteria</taxon>
        <taxon>Pseudomonadati</taxon>
        <taxon>Pseudomonadota</taxon>
        <taxon>Alphaproteobacteria</taxon>
        <taxon>Hyphomicrobiales</taxon>
        <taxon>Xanthobacteraceae</taxon>
        <taxon>Azorhizobium</taxon>
    </lineage>
</organism>
<reference evidence="4" key="2">
    <citation type="submission" date="2007-04" db="EMBL/GenBank/DDBJ databases">
        <title>Complete genome sequence of the nitrogen-fixing bacterium Azorhizobium caulinodans ORS571.</title>
        <authorList>
            <person name="Lee K.B."/>
            <person name="Backer P.D."/>
            <person name="Aono T."/>
            <person name="Liu C.T."/>
            <person name="Suzuki S."/>
            <person name="Suzuki T."/>
            <person name="Kaneko T."/>
            <person name="Yamada M."/>
            <person name="Tabata S."/>
            <person name="Kupfer D.M."/>
            <person name="Najar F.Z."/>
            <person name="Wiley G.B."/>
            <person name="Roe B."/>
            <person name="Binnewies T."/>
            <person name="Ussery D."/>
            <person name="Vereecke D."/>
            <person name="Gevers D."/>
            <person name="Holsters M."/>
            <person name="Oyaizu H."/>
        </authorList>
    </citation>
    <scope>NUCLEOTIDE SEQUENCE [LARGE SCALE GENOMIC DNA]</scope>
    <source>
        <strain evidence="4">ATCC 43989 / DSM 5975 / JCM 20966 / LMG 6465 / NBRC 14845 / NCIMB 13405 / ORS 571</strain>
    </source>
</reference>
<reference evidence="3 4" key="4">
    <citation type="journal article" date="2009" name="Appl. Environ. Microbiol.">
        <title>Comparative genome-wide transcriptional profiling of Azorhizobium caulinodans ORS571 grown under free-living and symbiotic conditions.</title>
        <authorList>
            <person name="Tsukada S."/>
            <person name="Aono T."/>
            <person name="Akiba N."/>
            <person name="Lee KB."/>
            <person name="Liu CT."/>
            <person name="Toyazaki H."/>
            <person name="Oyaizu H."/>
        </authorList>
    </citation>
    <scope>NUCLEOTIDE SEQUENCE [LARGE SCALE GENOMIC DNA]</scope>
    <source>
        <strain evidence="4">ATCC 43989 / DSM 5975 / JCM 20966 / LMG 6465 / NBRC 14845 / NCIMB 13405 / ORS 571</strain>
    </source>
</reference>
<reference evidence="3 4" key="5">
    <citation type="journal article" date="2010" name="Appl. Environ. Microbiol.">
        <title>phrR-like gene praR of Azorhizobium caulinodans ORS571 is essential for symbiosis with Sesbania rostrata and is involved in expression of reb genes.</title>
        <authorList>
            <person name="Akiba N."/>
            <person name="Aono T."/>
            <person name="Toyazaki H."/>
            <person name="Sato S."/>
            <person name="Oyaizu H."/>
        </authorList>
    </citation>
    <scope>NUCLEOTIDE SEQUENCE [LARGE SCALE GENOMIC DNA]</scope>
    <source>
        <strain evidence="4">ATCC 43989 / DSM 5975 / JCM 20966 / LMG 6465 / NBRC 14845 / NCIMB 13405 / ORS 571</strain>
    </source>
</reference>
<dbReference type="EMBL" id="AP009384">
    <property type="protein sequence ID" value="BAF89418.1"/>
    <property type="molecule type" value="Genomic_DNA"/>
</dbReference>
<dbReference type="STRING" id="438753.AZC_3420"/>
<protein>
    <submittedName>
        <fullName evidence="3">NifZ protein</fullName>
    </submittedName>
</protein>
<dbReference type="Proteomes" id="UP000000270">
    <property type="component" value="Chromosome"/>
</dbReference>
<sequence>MTTVFEPREPKYQWGMRVRAAIDLINDGSFPEAAPAQILVPAGGLGEIVQVGTHTEANLPIYLVEFSEKLVVGCFEEEITPL</sequence>
<accession>A8IIL2</accession>
<dbReference type="eggNOG" id="ENOG50330EE">
    <property type="taxonomic scope" value="Bacteria"/>
</dbReference>
<evidence type="ECO:0000256" key="2">
    <source>
        <dbReference type="ARBA" id="ARBA00023231"/>
    </source>
</evidence>
<keyword evidence="4" id="KW-1185">Reference proteome</keyword>
<evidence type="ECO:0000313" key="4">
    <source>
        <dbReference type="Proteomes" id="UP000000270"/>
    </source>
</evidence>
<dbReference type="HOGENOM" id="CLU_142102_2_0_5"/>